<organism evidence="1 2">
    <name type="scientific">Bauhinia variegata</name>
    <name type="common">Purple orchid tree</name>
    <name type="synonym">Phanera variegata</name>
    <dbReference type="NCBI Taxonomy" id="167791"/>
    <lineage>
        <taxon>Eukaryota</taxon>
        <taxon>Viridiplantae</taxon>
        <taxon>Streptophyta</taxon>
        <taxon>Embryophyta</taxon>
        <taxon>Tracheophyta</taxon>
        <taxon>Spermatophyta</taxon>
        <taxon>Magnoliopsida</taxon>
        <taxon>eudicotyledons</taxon>
        <taxon>Gunneridae</taxon>
        <taxon>Pentapetalae</taxon>
        <taxon>rosids</taxon>
        <taxon>fabids</taxon>
        <taxon>Fabales</taxon>
        <taxon>Fabaceae</taxon>
        <taxon>Cercidoideae</taxon>
        <taxon>Cercideae</taxon>
        <taxon>Bauhiniinae</taxon>
        <taxon>Bauhinia</taxon>
    </lineage>
</organism>
<gene>
    <name evidence="1" type="ORF">L6164_027223</name>
</gene>
<accession>A0ACB9LTY7</accession>
<evidence type="ECO:0000313" key="2">
    <source>
        <dbReference type="Proteomes" id="UP000828941"/>
    </source>
</evidence>
<dbReference type="EMBL" id="CM039436">
    <property type="protein sequence ID" value="KAI4314300.1"/>
    <property type="molecule type" value="Genomic_DNA"/>
</dbReference>
<reference evidence="1 2" key="1">
    <citation type="journal article" date="2022" name="DNA Res.">
        <title>Chromosomal-level genome assembly of the orchid tree Bauhinia variegata (Leguminosae; Cercidoideae) supports the allotetraploid origin hypothesis of Bauhinia.</title>
        <authorList>
            <person name="Zhong Y."/>
            <person name="Chen Y."/>
            <person name="Zheng D."/>
            <person name="Pang J."/>
            <person name="Liu Y."/>
            <person name="Luo S."/>
            <person name="Meng S."/>
            <person name="Qian L."/>
            <person name="Wei D."/>
            <person name="Dai S."/>
            <person name="Zhou R."/>
        </authorList>
    </citation>
    <scope>NUCLEOTIDE SEQUENCE [LARGE SCALE GENOMIC DNA]</scope>
    <source>
        <strain evidence="1">BV-YZ2020</strain>
    </source>
</reference>
<sequence>MANLLPYLGMVIVVLTHSGNVVVSKVAISDGFNKYVMVVYSFALSTLILFPCAFLFSRSERPPVTFSAFCRFFPLGFFGCSAQILSFVGVDLSSPTLATALLNLIPAFTFVLALIFRMEEVHWRHSSSQAKVMGTIVSIAGASVVIFYKGPTIFKLHSSVSYSNVLFSPQLKWIMGGIYLTAECFFVSLLYIYQASVMKKYPAVMVVVFFQLFFSTIISAVFSFFAVTDKSAWVLKLNNMGLVAISYQAIAANAVRHFLIIWCVHKTGPVFCAMFKPIGIIFTVTMDVLFRGDDFHLGSLVGAVIIVIGFYCMMWAKAKEGKKVKQGIENLEACGHKCPTIRVDKMVRGSTTLESIVITDKTFDPPGFLHKS</sequence>
<name>A0ACB9LTY7_BAUVA</name>
<evidence type="ECO:0000313" key="1">
    <source>
        <dbReference type="EMBL" id="KAI4314300.1"/>
    </source>
</evidence>
<dbReference type="Proteomes" id="UP000828941">
    <property type="component" value="Chromosome 11"/>
</dbReference>
<protein>
    <submittedName>
        <fullName evidence="1">Uncharacterized protein</fullName>
    </submittedName>
</protein>
<comment type="caution">
    <text evidence="1">The sequence shown here is derived from an EMBL/GenBank/DDBJ whole genome shotgun (WGS) entry which is preliminary data.</text>
</comment>
<proteinExistence type="predicted"/>
<keyword evidence="2" id="KW-1185">Reference proteome</keyword>